<accession>A0A7J8FI28</accession>
<evidence type="ECO:0000313" key="1">
    <source>
        <dbReference type="EMBL" id="KAF6447414.1"/>
    </source>
</evidence>
<organism evidence="1 2">
    <name type="scientific">Rousettus aegyptiacus</name>
    <name type="common">Egyptian fruit bat</name>
    <name type="synonym">Pteropus aegyptiacus</name>
    <dbReference type="NCBI Taxonomy" id="9407"/>
    <lineage>
        <taxon>Eukaryota</taxon>
        <taxon>Metazoa</taxon>
        <taxon>Chordata</taxon>
        <taxon>Craniata</taxon>
        <taxon>Vertebrata</taxon>
        <taxon>Euteleostomi</taxon>
        <taxon>Mammalia</taxon>
        <taxon>Eutheria</taxon>
        <taxon>Laurasiatheria</taxon>
        <taxon>Chiroptera</taxon>
        <taxon>Yinpterochiroptera</taxon>
        <taxon>Pteropodoidea</taxon>
        <taxon>Pteropodidae</taxon>
        <taxon>Rousettinae</taxon>
        <taxon>Rousettus</taxon>
    </lineage>
</organism>
<evidence type="ECO:0000313" key="2">
    <source>
        <dbReference type="Proteomes" id="UP000593571"/>
    </source>
</evidence>
<reference evidence="1 2" key="1">
    <citation type="journal article" date="2020" name="Nature">
        <title>Six reference-quality genomes reveal evolution of bat adaptations.</title>
        <authorList>
            <person name="Jebb D."/>
            <person name="Huang Z."/>
            <person name="Pippel M."/>
            <person name="Hughes G.M."/>
            <person name="Lavrichenko K."/>
            <person name="Devanna P."/>
            <person name="Winkler S."/>
            <person name="Jermiin L.S."/>
            <person name="Skirmuntt E.C."/>
            <person name="Katzourakis A."/>
            <person name="Burkitt-Gray L."/>
            <person name="Ray D.A."/>
            <person name="Sullivan K.A.M."/>
            <person name="Roscito J.G."/>
            <person name="Kirilenko B.M."/>
            <person name="Davalos L.M."/>
            <person name="Corthals A.P."/>
            <person name="Power M.L."/>
            <person name="Jones G."/>
            <person name="Ransome R.D."/>
            <person name="Dechmann D.K.N."/>
            <person name="Locatelli A.G."/>
            <person name="Puechmaille S.J."/>
            <person name="Fedrigo O."/>
            <person name="Jarvis E.D."/>
            <person name="Hiller M."/>
            <person name="Vernes S.C."/>
            <person name="Myers E.W."/>
            <person name="Teeling E.C."/>
        </authorList>
    </citation>
    <scope>NUCLEOTIDE SEQUENCE [LARGE SCALE GENOMIC DNA]</scope>
    <source>
        <strain evidence="1">MRouAeg1</strain>
        <tissue evidence="1">Muscle</tissue>
    </source>
</reference>
<proteinExistence type="predicted"/>
<dbReference type="Proteomes" id="UP000593571">
    <property type="component" value="Unassembled WGS sequence"/>
</dbReference>
<comment type="caution">
    <text evidence="1">The sequence shown here is derived from an EMBL/GenBank/DDBJ whole genome shotgun (WGS) entry which is preliminary data.</text>
</comment>
<keyword evidence="2" id="KW-1185">Reference proteome</keyword>
<gene>
    <name evidence="1" type="ORF">HJG63_011875</name>
</gene>
<dbReference type="AlphaFoldDB" id="A0A7J8FI28"/>
<sequence>MNPWQDLRVLRRSDHTFLRHSRLAGKPKMGHLQQASSFTKGSHVPHIRQASLTLAKKAVQLTPFTEKKNKARRSSFPRLRSSNWTVTEPRLRTQAFRAPNPAPLPPARDAAWPTPRASCTHTRASVYHGAESGQIQSWARLRSTLARSVQAMCVPYEGNSLHPFQGWIGTRRSDRCLL</sequence>
<protein>
    <submittedName>
        <fullName evidence="1">Uncharacterized protein</fullName>
    </submittedName>
</protein>
<name>A0A7J8FI28_ROUAE</name>
<dbReference type="EMBL" id="JACASE010000007">
    <property type="protein sequence ID" value="KAF6447414.1"/>
    <property type="molecule type" value="Genomic_DNA"/>
</dbReference>